<comment type="caution">
    <text evidence="5">The sequence shown here is derived from an EMBL/GenBank/DDBJ whole genome shotgun (WGS) entry which is preliminary data.</text>
</comment>
<evidence type="ECO:0000256" key="2">
    <source>
        <dbReference type="RuleBase" id="RU003494"/>
    </source>
</evidence>
<dbReference type="InterPro" id="IPR040079">
    <property type="entry name" value="Glutathione_S-Trfase"/>
</dbReference>
<dbReference type="Gene3D" id="1.20.1050.10">
    <property type="match status" value="1"/>
</dbReference>
<dbReference type="CDD" id="cd03056">
    <property type="entry name" value="GST_N_4"/>
    <property type="match status" value="1"/>
</dbReference>
<dbReference type="CDD" id="cd03206">
    <property type="entry name" value="GST_C_7"/>
    <property type="match status" value="1"/>
</dbReference>
<comment type="similarity">
    <text evidence="2">Belongs to the GST superfamily.</text>
</comment>
<sequence>MNSHTLKLYSFPLSGHSHRAQLFLSFLNIDAEIINVDLLNGEQKNEDFLKLNLLGQVPVLQNGDTVISDSNAILIYLAEKFDTKEEWYPKEPATRAEIQRFLSIAQNEVAHGPAAARLVTVFGRNIDHEQAISKAQALLEKLNKHFANSAYAVGNNATIADISLYTYIAHAPEGSVSLEPYPHVVEWLNRIESLPNFIPMKSSKAGLVA</sequence>
<dbReference type="EMBL" id="BAABBN010000004">
    <property type="protein sequence ID" value="GAA3916005.1"/>
    <property type="molecule type" value="Genomic_DNA"/>
</dbReference>
<evidence type="ECO:0000313" key="5">
    <source>
        <dbReference type="EMBL" id="GAA3916005.1"/>
    </source>
</evidence>
<accession>A0ABP7M6W3</accession>
<evidence type="ECO:0000256" key="1">
    <source>
        <dbReference type="ARBA" id="ARBA00011738"/>
    </source>
</evidence>
<dbReference type="Gene3D" id="3.40.30.10">
    <property type="entry name" value="Glutaredoxin"/>
    <property type="match status" value="1"/>
</dbReference>
<dbReference type="Pfam" id="PF02798">
    <property type="entry name" value="GST_N"/>
    <property type="match status" value="1"/>
</dbReference>
<name>A0ABP7M6W3_9GAMM</name>
<dbReference type="InterPro" id="IPR004046">
    <property type="entry name" value="GST_C"/>
</dbReference>
<evidence type="ECO:0000259" key="3">
    <source>
        <dbReference type="PROSITE" id="PS50404"/>
    </source>
</evidence>
<dbReference type="SFLD" id="SFLDG01151">
    <property type="entry name" value="Main.2:_Nu-like"/>
    <property type="match status" value="1"/>
</dbReference>
<dbReference type="RefSeq" id="WP_344795795.1">
    <property type="nucleotide sequence ID" value="NZ_BAABBN010000004.1"/>
</dbReference>
<feature type="domain" description="GST N-terminal" evidence="3">
    <location>
        <begin position="4"/>
        <end position="85"/>
    </location>
</feature>
<protein>
    <submittedName>
        <fullName evidence="5">Glutathione S-transferase</fullName>
    </submittedName>
</protein>
<dbReference type="InterPro" id="IPR010987">
    <property type="entry name" value="Glutathione-S-Trfase_C-like"/>
</dbReference>
<dbReference type="PROSITE" id="PS50405">
    <property type="entry name" value="GST_CTER"/>
    <property type="match status" value="1"/>
</dbReference>
<feature type="domain" description="GST C-terminal" evidence="4">
    <location>
        <begin position="91"/>
        <end position="209"/>
    </location>
</feature>
<dbReference type="InterPro" id="IPR036282">
    <property type="entry name" value="Glutathione-S-Trfase_C_sf"/>
</dbReference>
<dbReference type="SFLD" id="SFLDG00358">
    <property type="entry name" value="Main_(cytGST)"/>
    <property type="match status" value="1"/>
</dbReference>
<dbReference type="PANTHER" id="PTHR43969:SF9">
    <property type="entry name" value="GLUTATHIONE S TRANSFERASE D10, ISOFORM A-RELATED"/>
    <property type="match status" value="1"/>
</dbReference>
<dbReference type="Proteomes" id="UP001501565">
    <property type="component" value="Unassembled WGS sequence"/>
</dbReference>
<evidence type="ECO:0000259" key="4">
    <source>
        <dbReference type="PROSITE" id="PS50405"/>
    </source>
</evidence>
<organism evidence="5 6">
    <name type="scientific">Litoribacillus peritrichatus</name>
    <dbReference type="NCBI Taxonomy" id="718191"/>
    <lineage>
        <taxon>Bacteria</taxon>
        <taxon>Pseudomonadati</taxon>
        <taxon>Pseudomonadota</taxon>
        <taxon>Gammaproteobacteria</taxon>
        <taxon>Oceanospirillales</taxon>
        <taxon>Oceanospirillaceae</taxon>
        <taxon>Litoribacillus</taxon>
    </lineage>
</organism>
<comment type="subunit">
    <text evidence="1">Homodimer.</text>
</comment>
<dbReference type="PROSITE" id="PS50404">
    <property type="entry name" value="GST_NTER"/>
    <property type="match status" value="1"/>
</dbReference>
<gene>
    <name evidence="5" type="ORF">GCM10022277_08360</name>
</gene>
<dbReference type="InterPro" id="IPR004045">
    <property type="entry name" value="Glutathione_S-Trfase_N"/>
</dbReference>
<dbReference type="SUPFAM" id="SSF52833">
    <property type="entry name" value="Thioredoxin-like"/>
    <property type="match status" value="1"/>
</dbReference>
<dbReference type="SUPFAM" id="SSF47616">
    <property type="entry name" value="GST C-terminal domain-like"/>
    <property type="match status" value="1"/>
</dbReference>
<dbReference type="InterPro" id="IPR036249">
    <property type="entry name" value="Thioredoxin-like_sf"/>
</dbReference>
<reference evidence="6" key="1">
    <citation type="journal article" date="2019" name="Int. J. Syst. Evol. Microbiol.">
        <title>The Global Catalogue of Microorganisms (GCM) 10K type strain sequencing project: providing services to taxonomists for standard genome sequencing and annotation.</title>
        <authorList>
            <consortium name="The Broad Institute Genomics Platform"/>
            <consortium name="The Broad Institute Genome Sequencing Center for Infectious Disease"/>
            <person name="Wu L."/>
            <person name="Ma J."/>
        </authorList>
    </citation>
    <scope>NUCLEOTIDE SEQUENCE [LARGE SCALE GENOMIC DNA]</scope>
    <source>
        <strain evidence="6">JCM 17551</strain>
    </source>
</reference>
<dbReference type="Pfam" id="PF00043">
    <property type="entry name" value="GST_C"/>
    <property type="match status" value="1"/>
</dbReference>
<keyword evidence="6" id="KW-1185">Reference proteome</keyword>
<dbReference type="PANTHER" id="PTHR43969">
    <property type="entry name" value="GLUTATHIONE S TRANSFERASE D10, ISOFORM A-RELATED"/>
    <property type="match status" value="1"/>
</dbReference>
<proteinExistence type="inferred from homology"/>
<evidence type="ECO:0000313" key="6">
    <source>
        <dbReference type="Proteomes" id="UP001501565"/>
    </source>
</evidence>
<dbReference type="SFLD" id="SFLDS00019">
    <property type="entry name" value="Glutathione_Transferase_(cytos"/>
    <property type="match status" value="1"/>
</dbReference>